<feature type="domain" description="DPH-type MB" evidence="8">
    <location>
        <begin position="149"/>
        <end position="207"/>
    </location>
</feature>
<gene>
    <name evidence="9" type="ORF">MKK02DRAFT_39222</name>
</gene>
<dbReference type="AlphaFoldDB" id="A0AA38H301"/>
<evidence type="ECO:0000256" key="2">
    <source>
        <dbReference type="ARBA" id="ARBA00006169"/>
    </source>
</evidence>
<evidence type="ECO:0000256" key="6">
    <source>
        <dbReference type="SAM" id="MobiDB-lite"/>
    </source>
</evidence>
<dbReference type="GO" id="GO:0046872">
    <property type="term" value="F:metal ion binding"/>
    <property type="evidence" value="ECO:0007669"/>
    <property type="project" value="UniProtKB-KW"/>
</dbReference>
<evidence type="ECO:0000256" key="1">
    <source>
        <dbReference type="ARBA" id="ARBA00003474"/>
    </source>
</evidence>
<dbReference type="PROSITE" id="PS50076">
    <property type="entry name" value="DNAJ_2"/>
    <property type="match status" value="1"/>
</dbReference>
<name>A0AA38H301_9TREE</name>
<dbReference type="Gene3D" id="3.10.660.10">
    <property type="entry name" value="DPH Zinc finger"/>
    <property type="match status" value="1"/>
</dbReference>
<dbReference type="Gene3D" id="1.10.287.110">
    <property type="entry name" value="DnaJ domain"/>
    <property type="match status" value="1"/>
</dbReference>
<dbReference type="SUPFAM" id="SSF46565">
    <property type="entry name" value="Chaperone J-domain"/>
    <property type="match status" value="1"/>
</dbReference>
<comment type="caution">
    <text evidence="9">The sequence shown here is derived from an EMBL/GenBank/DDBJ whole genome shotgun (WGS) entry which is preliminary data.</text>
</comment>
<comment type="similarity">
    <text evidence="2">Belongs to the DPH4 family.</text>
</comment>
<evidence type="ECO:0000256" key="5">
    <source>
        <dbReference type="ARBA" id="ARBA00023004"/>
    </source>
</evidence>
<keyword evidence="10" id="KW-1185">Reference proteome</keyword>
<dbReference type="PROSITE" id="PS51074">
    <property type="entry name" value="DPH_MB"/>
    <property type="match status" value="1"/>
</dbReference>
<feature type="region of interest" description="Disordered" evidence="6">
    <location>
        <begin position="44"/>
        <end position="64"/>
    </location>
</feature>
<reference evidence="9" key="1">
    <citation type="journal article" date="2022" name="G3 (Bethesda)">
        <title>High quality genome of the basidiomycete yeast Dioszegia hungarica PDD-24b-2 isolated from cloud water.</title>
        <authorList>
            <person name="Jarrige D."/>
            <person name="Haridas S."/>
            <person name="Bleykasten-Grosshans C."/>
            <person name="Joly M."/>
            <person name="Nadalig T."/>
            <person name="Sancelme M."/>
            <person name="Vuilleumier S."/>
            <person name="Grigoriev I.V."/>
            <person name="Amato P."/>
            <person name="Bringel F."/>
        </authorList>
    </citation>
    <scope>NUCLEOTIDE SEQUENCE</scope>
    <source>
        <strain evidence="9">PDD-24b-2</strain>
    </source>
</reference>
<dbReference type="CDD" id="cd06257">
    <property type="entry name" value="DnaJ"/>
    <property type="match status" value="1"/>
</dbReference>
<dbReference type="SMART" id="SM00271">
    <property type="entry name" value="DnaJ"/>
    <property type="match status" value="1"/>
</dbReference>
<accession>A0AA38H301</accession>
<dbReference type="InterPro" id="IPR036671">
    <property type="entry name" value="DPH_MB_sf"/>
</dbReference>
<evidence type="ECO:0000259" key="8">
    <source>
        <dbReference type="PROSITE" id="PS51074"/>
    </source>
</evidence>
<dbReference type="InterPro" id="IPR036869">
    <property type="entry name" value="J_dom_sf"/>
</dbReference>
<dbReference type="GeneID" id="77729699"/>
<feature type="domain" description="J" evidence="7">
    <location>
        <begin position="18"/>
        <end position="96"/>
    </location>
</feature>
<evidence type="ECO:0000256" key="3">
    <source>
        <dbReference type="ARBA" id="ARBA00021797"/>
    </source>
</evidence>
<organism evidence="9 10">
    <name type="scientific">Dioszegia hungarica</name>
    <dbReference type="NCBI Taxonomy" id="4972"/>
    <lineage>
        <taxon>Eukaryota</taxon>
        <taxon>Fungi</taxon>
        <taxon>Dikarya</taxon>
        <taxon>Basidiomycota</taxon>
        <taxon>Agaricomycotina</taxon>
        <taxon>Tremellomycetes</taxon>
        <taxon>Tremellales</taxon>
        <taxon>Bulleribasidiaceae</taxon>
        <taxon>Dioszegia</taxon>
    </lineage>
</organism>
<evidence type="ECO:0000313" key="9">
    <source>
        <dbReference type="EMBL" id="KAI9633243.1"/>
    </source>
</evidence>
<keyword evidence="5" id="KW-0408">Iron</keyword>
<comment type="function">
    <text evidence="1">Required for the first step of diphthamide biosynthesis, the transfer of 3-amino-3-carboxypropyl from S-adenosyl-L-methionine to a histidine residue. Diphthamide is a post-translational modification of histidine which occurs in elongation factor 2.</text>
</comment>
<evidence type="ECO:0000313" key="10">
    <source>
        <dbReference type="Proteomes" id="UP001164286"/>
    </source>
</evidence>
<dbReference type="EMBL" id="JAKWFO010000011">
    <property type="protein sequence ID" value="KAI9633243.1"/>
    <property type="molecule type" value="Genomic_DNA"/>
</dbReference>
<protein>
    <recommendedName>
        <fullName evidence="3">Diphthamide biosynthesis protein 4</fullName>
    </recommendedName>
</protein>
<dbReference type="Pfam" id="PF00226">
    <property type="entry name" value="DnaJ"/>
    <property type="match status" value="1"/>
</dbReference>
<proteinExistence type="inferred from homology"/>
<feature type="region of interest" description="Disordered" evidence="6">
    <location>
        <begin position="131"/>
        <end position="165"/>
    </location>
</feature>
<evidence type="ECO:0000256" key="4">
    <source>
        <dbReference type="ARBA" id="ARBA00022723"/>
    </source>
</evidence>
<dbReference type="SUPFAM" id="SSF144217">
    <property type="entry name" value="CSL zinc finger"/>
    <property type="match status" value="1"/>
</dbReference>
<dbReference type="RefSeq" id="XP_052943020.1">
    <property type="nucleotide sequence ID" value="XM_053090494.1"/>
</dbReference>
<evidence type="ECO:0000259" key="7">
    <source>
        <dbReference type="PROSITE" id="PS50076"/>
    </source>
</evidence>
<dbReference type="InterPro" id="IPR001623">
    <property type="entry name" value="DnaJ_domain"/>
</dbReference>
<dbReference type="Proteomes" id="UP001164286">
    <property type="component" value="Unassembled WGS sequence"/>
</dbReference>
<dbReference type="InterPro" id="IPR007872">
    <property type="entry name" value="DPH_MB_dom"/>
</dbReference>
<dbReference type="Pfam" id="PF05207">
    <property type="entry name" value="Zn_ribbon_CSL"/>
    <property type="match status" value="1"/>
</dbReference>
<sequence>MMLGRLGIVDPTIPPPPDYLAVLGLAPNASTKEITSAWRRAVLAHHPDKRDNPTGQSTSGVYTGEARDGEVDIRLINEARWVLCEPARRRAWEEQRENNISAGPSRPAEKVGPHIYREVSLELFTPVYPAGPSRQDPGPTVESAAGTKGVSGTATDEGPEEGEAEPLSYTYPCRCSHFFRITHEELEAGIDVVGCDGCGEFLRVGYEVLEDG</sequence>
<keyword evidence="4" id="KW-0479">Metal-binding</keyword>